<evidence type="ECO:0000313" key="5">
    <source>
        <dbReference type="Proteomes" id="UP000256727"/>
    </source>
</evidence>
<accession>A0A3D9LH95</accession>
<organism evidence="4 5">
    <name type="scientific">Citricoccus muralis</name>
    <dbReference type="NCBI Taxonomy" id="169134"/>
    <lineage>
        <taxon>Bacteria</taxon>
        <taxon>Bacillati</taxon>
        <taxon>Actinomycetota</taxon>
        <taxon>Actinomycetes</taxon>
        <taxon>Micrococcales</taxon>
        <taxon>Micrococcaceae</taxon>
        <taxon>Citricoccus</taxon>
    </lineage>
</organism>
<sequence length="394" mass="39974">MQAAADLAKEYTVSPDPASPTTTAHHGRDTLPVGPATEVRCMVMRGGTSKGLYFLAEDLPADPAARDALLLRLMGSPDARQIDGLGGAHPLTSKVAVVSPHSDGGVDYLFLQVSVDEATVSDRQNCGNILAGIGPFAVERGLVPAQDGTTEVVIHMVNTGSVARARVTTPAGRVAYEGDAEIAGVPGTAAPVVLDYQGTAGSSCGALFPTGNRIDTFAGVEVTCVDNGMAVVVIDAAALGVEGTEEPAALEADAELCAAVEAVRLEAGVAMGLGDVSETTVPKVCLVAPARSGGTFNTRCFIPKRVHEAIGVFAGASVAVAWQVPGTVVAGLSGDHNAAETRVEHPTGHTDLVVEVDSGDASEAGRSSASGEPTVLVTGSVRTARKLMDGIAFA</sequence>
<dbReference type="InterPro" id="IPR047687">
    <property type="entry name" value="OMA_tautomer-like"/>
</dbReference>
<reference evidence="4 5" key="1">
    <citation type="submission" date="2018-07" db="EMBL/GenBank/DDBJ databases">
        <title>Sequencing the genomes of 1000 actinobacteria strains.</title>
        <authorList>
            <person name="Klenk H.-P."/>
        </authorList>
    </citation>
    <scope>NUCLEOTIDE SEQUENCE [LARGE SCALE GENOMIC DNA]</scope>
    <source>
        <strain evidence="4 5">DSM 14442</strain>
    </source>
</reference>
<dbReference type="NCBIfam" id="NF033377">
    <property type="entry name" value="OMA_tautomer"/>
    <property type="match status" value="1"/>
</dbReference>
<proteinExistence type="inferred from homology"/>
<dbReference type="Proteomes" id="UP000256727">
    <property type="component" value="Unassembled WGS sequence"/>
</dbReference>
<comment type="similarity">
    <text evidence="1">Belongs to the PrpF family.</text>
</comment>
<dbReference type="SUPFAM" id="SSF54506">
    <property type="entry name" value="Diaminopimelate epimerase-like"/>
    <property type="match status" value="2"/>
</dbReference>
<protein>
    <submittedName>
        <fullName evidence="4">4-oxalomesaconate tautomerase</fullName>
    </submittedName>
</protein>
<dbReference type="AlphaFoldDB" id="A0A3D9LH95"/>
<dbReference type="PANTHER" id="PTHR43709:SF3">
    <property type="entry name" value="ISOMERASE YBHH-RELATED"/>
    <property type="match status" value="1"/>
</dbReference>
<keyword evidence="5" id="KW-1185">Reference proteome</keyword>
<dbReference type="InterPro" id="IPR007400">
    <property type="entry name" value="PrpF-like"/>
</dbReference>
<evidence type="ECO:0000313" key="4">
    <source>
        <dbReference type="EMBL" id="REE05004.1"/>
    </source>
</evidence>
<evidence type="ECO:0000256" key="3">
    <source>
        <dbReference type="SAM" id="MobiDB-lite"/>
    </source>
</evidence>
<keyword evidence="2" id="KW-0413">Isomerase</keyword>
<evidence type="ECO:0000256" key="2">
    <source>
        <dbReference type="ARBA" id="ARBA00023235"/>
    </source>
</evidence>
<comment type="caution">
    <text evidence="4">The sequence shown here is derived from an EMBL/GenBank/DDBJ whole genome shotgun (WGS) entry which is preliminary data.</text>
</comment>
<dbReference type="PANTHER" id="PTHR43709">
    <property type="entry name" value="ACONITATE ISOMERASE-RELATED"/>
    <property type="match status" value="1"/>
</dbReference>
<dbReference type="Gene3D" id="3.10.310.10">
    <property type="entry name" value="Diaminopimelate Epimerase, Chain A, domain 1"/>
    <property type="match status" value="2"/>
</dbReference>
<feature type="region of interest" description="Disordered" evidence="3">
    <location>
        <begin position="1"/>
        <end position="32"/>
    </location>
</feature>
<gene>
    <name evidence="4" type="ORF">C8E99_2863</name>
</gene>
<dbReference type="EMBL" id="QREH01000001">
    <property type="protein sequence ID" value="REE05004.1"/>
    <property type="molecule type" value="Genomic_DNA"/>
</dbReference>
<name>A0A3D9LH95_9MICC</name>
<dbReference type="Pfam" id="PF04303">
    <property type="entry name" value="PrpF"/>
    <property type="match status" value="1"/>
</dbReference>
<evidence type="ECO:0000256" key="1">
    <source>
        <dbReference type="ARBA" id="ARBA00007673"/>
    </source>
</evidence>
<dbReference type="GO" id="GO:0016853">
    <property type="term" value="F:isomerase activity"/>
    <property type="evidence" value="ECO:0007669"/>
    <property type="project" value="UniProtKB-KW"/>
</dbReference>